<organism evidence="1 2">
    <name type="scientific">Drosophila rubida</name>
    <dbReference type="NCBI Taxonomy" id="30044"/>
    <lineage>
        <taxon>Eukaryota</taxon>
        <taxon>Metazoa</taxon>
        <taxon>Ecdysozoa</taxon>
        <taxon>Arthropoda</taxon>
        <taxon>Hexapoda</taxon>
        <taxon>Insecta</taxon>
        <taxon>Pterygota</taxon>
        <taxon>Neoptera</taxon>
        <taxon>Endopterygota</taxon>
        <taxon>Diptera</taxon>
        <taxon>Brachycera</taxon>
        <taxon>Muscomorpha</taxon>
        <taxon>Ephydroidea</taxon>
        <taxon>Drosophilidae</taxon>
        <taxon>Drosophila</taxon>
    </lineage>
</organism>
<accession>A0AAD4JZH2</accession>
<proteinExistence type="predicted"/>
<keyword evidence="2" id="KW-1185">Reference proteome</keyword>
<reference evidence="1" key="1">
    <citation type="journal article" date="2021" name="Mol. Ecol. Resour.">
        <title>Phylogenomic analyses of the genus Drosophila reveals genomic signals of climate adaptation.</title>
        <authorList>
            <person name="Li F."/>
            <person name="Rane R.V."/>
            <person name="Luria V."/>
            <person name="Xiong Z."/>
            <person name="Chen J."/>
            <person name="Li Z."/>
            <person name="Catullo R.A."/>
            <person name="Griffin P.C."/>
            <person name="Schiffer M."/>
            <person name="Pearce S."/>
            <person name="Lee S.F."/>
            <person name="McElroy K."/>
            <person name="Stocker A."/>
            <person name="Shirriffs J."/>
            <person name="Cockerell F."/>
            <person name="Coppin C."/>
            <person name="Sgro C.M."/>
            <person name="Karger A."/>
            <person name="Cain J.W."/>
            <person name="Weber J.A."/>
            <person name="Santpere G."/>
            <person name="Kirschner M.W."/>
            <person name="Hoffmann A.A."/>
            <person name="Oakeshott J.G."/>
            <person name="Zhang G."/>
        </authorList>
    </citation>
    <scope>NUCLEOTIDE SEQUENCE</scope>
    <source>
        <strain evidence="1">BGI-SZ-2011g</strain>
    </source>
</reference>
<gene>
    <name evidence="1" type="ORF">KR093_002406</name>
</gene>
<dbReference type="EMBL" id="JAJJHW010002585">
    <property type="protein sequence ID" value="KAH8370155.1"/>
    <property type="molecule type" value="Genomic_DNA"/>
</dbReference>
<sequence length="123" mass="13976">RGSFLLYQLAKAINSSNYPRSKHPRFLELALEQEQELIVEQQVDVLDSSWMAAMANEFQNVPVYETFPLELQSWLMDSYSLDAIDVYDGWMRSSRRAGRGQGICNAAGRCFEVAQIVSACCPF</sequence>
<name>A0AAD4JZH2_9MUSC</name>
<dbReference type="AlphaFoldDB" id="A0AAD4JZH2"/>
<dbReference type="Proteomes" id="UP001200034">
    <property type="component" value="Unassembled WGS sequence"/>
</dbReference>
<evidence type="ECO:0000313" key="2">
    <source>
        <dbReference type="Proteomes" id="UP001200034"/>
    </source>
</evidence>
<comment type="caution">
    <text evidence="1">The sequence shown here is derived from an EMBL/GenBank/DDBJ whole genome shotgun (WGS) entry which is preliminary data.</text>
</comment>
<feature type="non-terminal residue" evidence="1">
    <location>
        <position position="123"/>
    </location>
</feature>
<protein>
    <submittedName>
        <fullName evidence="1">Uncharacterized protein</fullName>
    </submittedName>
</protein>
<evidence type="ECO:0000313" key="1">
    <source>
        <dbReference type="EMBL" id="KAH8370155.1"/>
    </source>
</evidence>